<reference evidence="4 5" key="1">
    <citation type="submission" date="2019-03" db="EMBL/GenBank/DDBJ databases">
        <title>Genomics of glacier-inhabiting Cryobacterium strains.</title>
        <authorList>
            <person name="Liu Q."/>
            <person name="Xin Y.-H."/>
        </authorList>
    </citation>
    <scope>NUCLEOTIDE SEQUENCE [LARGE SCALE GENOMIC DNA]</scope>
    <source>
        <strain evidence="4 5">CGMCC 1.4292</strain>
    </source>
</reference>
<dbReference type="SUPFAM" id="SSF46785">
    <property type="entry name" value="Winged helix' DNA-binding domain"/>
    <property type="match status" value="1"/>
</dbReference>
<name>A0A4Y8KX30_9MICO</name>
<dbReference type="Gene3D" id="1.10.10.10">
    <property type="entry name" value="Winged helix-like DNA-binding domain superfamily/Winged helix DNA-binding domain"/>
    <property type="match status" value="1"/>
</dbReference>
<dbReference type="InterPro" id="IPR036390">
    <property type="entry name" value="WH_DNA-bd_sf"/>
</dbReference>
<dbReference type="OrthoDB" id="7989071at2"/>
<dbReference type="SMART" id="SM00345">
    <property type="entry name" value="HTH_GNTR"/>
    <property type="match status" value="1"/>
</dbReference>
<dbReference type="SUPFAM" id="SSF48008">
    <property type="entry name" value="GntR ligand-binding domain-like"/>
    <property type="match status" value="1"/>
</dbReference>
<dbReference type="PANTHER" id="PTHR43537:SF5">
    <property type="entry name" value="UXU OPERON TRANSCRIPTIONAL REGULATOR"/>
    <property type="match status" value="1"/>
</dbReference>
<evidence type="ECO:0000256" key="3">
    <source>
        <dbReference type="ARBA" id="ARBA00023163"/>
    </source>
</evidence>
<evidence type="ECO:0000313" key="5">
    <source>
        <dbReference type="Proteomes" id="UP000298218"/>
    </source>
</evidence>
<dbReference type="RefSeq" id="WP_134172402.1">
    <property type="nucleotide sequence ID" value="NZ_SODI01000001.1"/>
</dbReference>
<dbReference type="InterPro" id="IPR000524">
    <property type="entry name" value="Tscrpt_reg_HTH_GntR"/>
</dbReference>
<keyword evidence="2" id="KW-0238">DNA-binding</keyword>
<dbReference type="Pfam" id="PF07729">
    <property type="entry name" value="FCD"/>
    <property type="match status" value="1"/>
</dbReference>
<dbReference type="PROSITE" id="PS50949">
    <property type="entry name" value="HTH_GNTR"/>
    <property type="match status" value="1"/>
</dbReference>
<keyword evidence="3" id="KW-0804">Transcription</keyword>
<comment type="caution">
    <text evidence="4">The sequence shown here is derived from an EMBL/GenBank/DDBJ whole genome shotgun (WGS) entry which is preliminary data.</text>
</comment>
<dbReference type="SMART" id="SM00895">
    <property type="entry name" value="FCD"/>
    <property type="match status" value="1"/>
</dbReference>
<evidence type="ECO:0000256" key="1">
    <source>
        <dbReference type="ARBA" id="ARBA00023015"/>
    </source>
</evidence>
<keyword evidence="5" id="KW-1185">Reference proteome</keyword>
<proteinExistence type="predicted"/>
<dbReference type="Proteomes" id="UP000298218">
    <property type="component" value="Unassembled WGS sequence"/>
</dbReference>
<protein>
    <submittedName>
        <fullName evidence="4">GntR family transcriptional regulator</fullName>
    </submittedName>
</protein>
<dbReference type="PANTHER" id="PTHR43537">
    <property type="entry name" value="TRANSCRIPTIONAL REGULATOR, GNTR FAMILY"/>
    <property type="match status" value="1"/>
</dbReference>
<dbReference type="InterPro" id="IPR011711">
    <property type="entry name" value="GntR_C"/>
</dbReference>
<keyword evidence="1" id="KW-0805">Transcription regulation</keyword>
<gene>
    <name evidence="4" type="ORF">E3T53_02815</name>
</gene>
<sequence>MTSTTQSSSTQRSESLAEYAYNELRDRLIVLAIAPGSPINDDQMGKELGVGRTPVREALKRLEVDHLVNVYPRRGTFAATVDITDLAEISEIRARLEPLAAGRAARLSNAGTRAELESLASTLESLQPGDPSQRDVMRYDIQVHRSIYRAAGSRHLEDTLVRYDNLATRIWCLVLDRLPPVSDHVMEHVELLRHIVAGRADEAEKLALHHVTAFERLVRSVL</sequence>
<dbReference type="Pfam" id="PF00392">
    <property type="entry name" value="GntR"/>
    <property type="match status" value="1"/>
</dbReference>
<dbReference type="AlphaFoldDB" id="A0A4Y8KX30"/>
<dbReference type="InterPro" id="IPR036388">
    <property type="entry name" value="WH-like_DNA-bd_sf"/>
</dbReference>
<evidence type="ECO:0000256" key="2">
    <source>
        <dbReference type="ARBA" id="ARBA00023125"/>
    </source>
</evidence>
<dbReference type="InterPro" id="IPR008920">
    <property type="entry name" value="TF_FadR/GntR_C"/>
</dbReference>
<dbReference type="Gene3D" id="1.20.120.530">
    <property type="entry name" value="GntR ligand-binding domain-like"/>
    <property type="match status" value="1"/>
</dbReference>
<accession>A0A4Y8KX30</accession>
<dbReference type="EMBL" id="SOHQ01000008">
    <property type="protein sequence ID" value="TFD81412.1"/>
    <property type="molecule type" value="Genomic_DNA"/>
</dbReference>
<evidence type="ECO:0000313" key="4">
    <source>
        <dbReference type="EMBL" id="TFD81412.1"/>
    </source>
</evidence>
<dbReference type="GO" id="GO:0003700">
    <property type="term" value="F:DNA-binding transcription factor activity"/>
    <property type="evidence" value="ECO:0007669"/>
    <property type="project" value="InterPro"/>
</dbReference>
<organism evidence="4 5">
    <name type="scientific">Cryobacterium psychrophilum</name>
    <dbReference type="NCBI Taxonomy" id="41988"/>
    <lineage>
        <taxon>Bacteria</taxon>
        <taxon>Bacillati</taxon>
        <taxon>Actinomycetota</taxon>
        <taxon>Actinomycetes</taxon>
        <taxon>Micrococcales</taxon>
        <taxon>Microbacteriaceae</taxon>
        <taxon>Cryobacterium</taxon>
    </lineage>
</organism>
<dbReference type="GO" id="GO:0003677">
    <property type="term" value="F:DNA binding"/>
    <property type="evidence" value="ECO:0007669"/>
    <property type="project" value="UniProtKB-KW"/>
</dbReference>